<dbReference type="InterPro" id="IPR021109">
    <property type="entry name" value="Peptidase_aspartic_dom_sf"/>
</dbReference>
<dbReference type="GeneID" id="110251976"/>
<dbReference type="KEGG" id="epa:110251976"/>
<evidence type="ECO:0000313" key="3">
    <source>
        <dbReference type="Proteomes" id="UP000887567"/>
    </source>
</evidence>
<dbReference type="Pfam" id="PF05585">
    <property type="entry name" value="DUF1758"/>
    <property type="match status" value="1"/>
</dbReference>
<reference evidence="2" key="1">
    <citation type="submission" date="2022-11" db="UniProtKB">
        <authorList>
            <consortium name="EnsemblMetazoa"/>
        </authorList>
    </citation>
    <scope>IDENTIFICATION</scope>
</reference>
<dbReference type="Proteomes" id="UP000887567">
    <property type="component" value="Unplaced"/>
</dbReference>
<dbReference type="OMA" id="KELKICF"/>
<dbReference type="OrthoDB" id="5987337at2759"/>
<feature type="domain" description="CCHC-type" evidence="1">
    <location>
        <begin position="159"/>
        <end position="176"/>
    </location>
</feature>
<dbReference type="AlphaFoldDB" id="A0A913YUK9"/>
<sequence length="393" mass="43980">MITSKLPKDVVVQLEIQKKRDETWTVTKLLEQLEGYINARESAERIFNPPTLTTPLSGPHINSTTRDIPRNGCSNASLNFNFPPPKKPIFASETLLHAQKASSSPSRPRKACVYCNKEHWSDECNVYKTVEERKAKIKGRCYNCLSNKHMLRECQMEKACYYCKKKKNHHRSLCPTTFSSKGHKEVIAIASEDTHFTTNSDAQAPVNTECATLAPENSVVMQTATATVTNPCEESTQETAQILLDSGSYRSYITTDLAMKLKLQLGKKEKIRLVTFGQTQSQVINTPTTNLDLPLKDGTTLHLTVNVVPKITGEVHRHPISSQALNSHLLKDIELADKLPLERQTSNIDLLIGNDYYLDIIEPMRVQLQPGLYLLASGLGWILTGRTSSENVS</sequence>
<feature type="domain" description="CCHC-type" evidence="1">
    <location>
        <begin position="140"/>
        <end position="156"/>
    </location>
</feature>
<dbReference type="SMART" id="SM00343">
    <property type="entry name" value="ZnF_C2HC"/>
    <property type="match status" value="3"/>
</dbReference>
<keyword evidence="3" id="KW-1185">Reference proteome</keyword>
<dbReference type="PANTHER" id="PTHR47331">
    <property type="entry name" value="PHD-TYPE DOMAIN-CONTAINING PROTEIN"/>
    <property type="match status" value="1"/>
</dbReference>
<evidence type="ECO:0000313" key="2">
    <source>
        <dbReference type="EnsemblMetazoa" id="XP_028518889.1"/>
    </source>
</evidence>
<dbReference type="RefSeq" id="XP_028518889.1">
    <property type="nucleotide sequence ID" value="XM_028663088.1"/>
</dbReference>
<accession>A0A913YUK9</accession>
<proteinExistence type="predicted"/>
<dbReference type="GO" id="GO:0008270">
    <property type="term" value="F:zinc ion binding"/>
    <property type="evidence" value="ECO:0007669"/>
    <property type="project" value="InterPro"/>
</dbReference>
<feature type="domain" description="CCHC-type" evidence="1">
    <location>
        <begin position="111"/>
        <end position="126"/>
    </location>
</feature>
<dbReference type="InterPro" id="IPR008737">
    <property type="entry name" value="DUF1758"/>
</dbReference>
<dbReference type="EnsemblMetazoa" id="XM_028663088.1">
    <property type="protein sequence ID" value="XP_028518889.1"/>
    <property type="gene ID" value="LOC110251976"/>
</dbReference>
<organism evidence="2 3">
    <name type="scientific">Exaiptasia diaphana</name>
    <name type="common">Tropical sea anemone</name>
    <name type="synonym">Aiptasia pulchella</name>
    <dbReference type="NCBI Taxonomy" id="2652724"/>
    <lineage>
        <taxon>Eukaryota</taxon>
        <taxon>Metazoa</taxon>
        <taxon>Cnidaria</taxon>
        <taxon>Anthozoa</taxon>
        <taxon>Hexacorallia</taxon>
        <taxon>Actiniaria</taxon>
        <taxon>Aiptasiidae</taxon>
        <taxon>Exaiptasia</taxon>
    </lineage>
</organism>
<dbReference type="GO" id="GO:0003676">
    <property type="term" value="F:nucleic acid binding"/>
    <property type="evidence" value="ECO:0007669"/>
    <property type="project" value="InterPro"/>
</dbReference>
<dbReference type="Gene3D" id="2.40.70.10">
    <property type="entry name" value="Acid Proteases"/>
    <property type="match status" value="1"/>
</dbReference>
<dbReference type="InterPro" id="IPR001878">
    <property type="entry name" value="Znf_CCHC"/>
</dbReference>
<dbReference type="PANTHER" id="PTHR47331:SF5">
    <property type="entry name" value="RIBONUCLEASE H"/>
    <property type="match status" value="1"/>
</dbReference>
<protein>
    <recommendedName>
        <fullName evidence="1">CCHC-type domain-containing protein</fullName>
    </recommendedName>
</protein>
<evidence type="ECO:0000259" key="1">
    <source>
        <dbReference type="SMART" id="SM00343"/>
    </source>
</evidence>
<name>A0A913YUK9_EXADI</name>